<dbReference type="PANTHER" id="PTHR22946">
    <property type="entry name" value="DIENELACTONE HYDROLASE DOMAIN-CONTAINING PROTEIN-RELATED"/>
    <property type="match status" value="1"/>
</dbReference>
<dbReference type="RefSeq" id="WP_113029208.1">
    <property type="nucleotide sequence ID" value="NZ_QMFB01000001.1"/>
</dbReference>
<comment type="caution">
    <text evidence="1">The sequence shown here is derived from an EMBL/GenBank/DDBJ whole genome shotgun (WGS) entry which is preliminary data.</text>
</comment>
<dbReference type="InterPro" id="IPR050261">
    <property type="entry name" value="FrsA_esterase"/>
</dbReference>
<dbReference type="PANTHER" id="PTHR22946:SF8">
    <property type="entry name" value="ACETYL XYLAN ESTERASE DOMAIN-CONTAINING PROTEIN"/>
    <property type="match status" value="1"/>
</dbReference>
<dbReference type="EMBL" id="QMFB01000001">
    <property type="protein sequence ID" value="RAV23097.1"/>
    <property type="molecule type" value="Genomic_DNA"/>
</dbReference>
<name>A0A329N0A9_9BACL</name>
<dbReference type="InterPro" id="IPR029058">
    <property type="entry name" value="AB_hydrolase_fold"/>
</dbReference>
<dbReference type="SUPFAM" id="SSF53474">
    <property type="entry name" value="alpha/beta-Hydrolases"/>
    <property type="match status" value="1"/>
</dbReference>
<organism evidence="1 2">
    <name type="scientific">Paenibacillus contaminans</name>
    <dbReference type="NCBI Taxonomy" id="450362"/>
    <lineage>
        <taxon>Bacteria</taxon>
        <taxon>Bacillati</taxon>
        <taxon>Bacillota</taxon>
        <taxon>Bacilli</taxon>
        <taxon>Bacillales</taxon>
        <taxon>Paenibacillaceae</taxon>
        <taxon>Paenibacillus</taxon>
    </lineage>
</organism>
<proteinExistence type="predicted"/>
<dbReference type="OrthoDB" id="8183145at2"/>
<evidence type="ECO:0000313" key="1">
    <source>
        <dbReference type="EMBL" id="RAV23097.1"/>
    </source>
</evidence>
<dbReference type="Gene3D" id="3.40.50.1820">
    <property type="entry name" value="alpha/beta hydrolase"/>
    <property type="match status" value="1"/>
</dbReference>
<dbReference type="Proteomes" id="UP000250369">
    <property type="component" value="Unassembled WGS sequence"/>
</dbReference>
<gene>
    <name evidence="1" type="ORF">DQG23_02570</name>
</gene>
<sequence length="595" mass="67613">MVSFADEHEEKHIHYKFPLTEYSTLEEWERKRAKIRERILFSAGLMPFPKKDELNVKIFDKVEFDDFTVEKVTFTSLPGFEVTGNLYKPRFLAGKVPAILNPHGHWLGGRLDYANRKQAYEAPDSVQEPVRNANFAKMGFVSFSYDMVGYVDSRQLDHQFEGELHALWGISLLGLQLWNSIRALDFVSSLPEVDSNNIGCTGASGGATQAMLLGAVDDRLKLLAPVNMISAHMQGGCRCENAPNLRIVTNNVEIASVFAPKPMLVTGCSGDWTCNLETVEFPAIRNIYRLYGAEDRVGSFFDDAPHNYNKKTREAVYRFFRSHFLGKDDWWHEQPVDFGEDCSMLRIYPIRMESEKKDERYAMCLFAQLKEEKAAFLAEVIDKIKSTIEGHGKISQEDSEGETNRLFKRLEHVFELDTDLDKDLDSLGKKDVQASGSAAIIVRLKDAGSAEGDQRLEALLQDRRANFQEMFTYTIAAGDSFRPFGADRSLAAHYHTYNMSKPVRAVHEFLQFYRTVRQKAFSSIEVFGFGEAGLVVLAALPFVGDLDRAYLHVHEFDFNDDTHYIDRFFVPHFCSAGGFNASLLFAPSHRVELIR</sequence>
<evidence type="ECO:0000313" key="2">
    <source>
        <dbReference type="Proteomes" id="UP000250369"/>
    </source>
</evidence>
<reference evidence="1 2" key="1">
    <citation type="journal article" date="2009" name="Int. J. Syst. Evol. Microbiol.">
        <title>Paenibacillus contaminans sp. nov., isolated from a contaminated laboratory plate.</title>
        <authorList>
            <person name="Chou J.H."/>
            <person name="Lee J.H."/>
            <person name="Lin M.C."/>
            <person name="Chang P.S."/>
            <person name="Arun A.B."/>
            <person name="Young C.C."/>
            <person name="Chen W.M."/>
        </authorList>
    </citation>
    <scope>NUCLEOTIDE SEQUENCE [LARGE SCALE GENOMIC DNA]</scope>
    <source>
        <strain evidence="1 2">CKOBP-6</strain>
    </source>
</reference>
<accession>A0A329N0A9</accession>
<dbReference type="AlphaFoldDB" id="A0A329N0A9"/>
<protein>
    <submittedName>
        <fullName evidence="1">Uncharacterized protein</fullName>
    </submittedName>
</protein>
<keyword evidence="2" id="KW-1185">Reference proteome</keyword>